<protein>
    <submittedName>
        <fullName evidence="1">Uncharacterized protein</fullName>
    </submittedName>
</protein>
<dbReference type="Proteomes" id="UP000288805">
    <property type="component" value="Unassembled WGS sequence"/>
</dbReference>
<comment type="caution">
    <text evidence="1">The sequence shown here is derived from an EMBL/GenBank/DDBJ whole genome shotgun (WGS) entry which is preliminary data.</text>
</comment>
<gene>
    <name evidence="1" type="ORF">CK203_095666</name>
</gene>
<dbReference type="EMBL" id="QGNW01001236">
    <property type="protein sequence ID" value="RVW48941.1"/>
    <property type="molecule type" value="Genomic_DNA"/>
</dbReference>
<sequence>MGKVEDVVRSSSLLGCKIGRLPTSYHGLPLGVLHKYCVVWDAVKEMFGLPLSGGACKGRTSKESAGNWSRGGTFVSLASQKNAIVANMWDGRAKVQEEVKDILVWKEDGKRIFSTKLYYSSLCAEFRVDFPTKEIWGLPSSYEIMFSHLGNSMGEDLNHRFVNEEGWTMLIDLVFAKRVMSLLIKFSFTVQ</sequence>
<organism evidence="1 2">
    <name type="scientific">Vitis vinifera</name>
    <name type="common">Grape</name>
    <dbReference type="NCBI Taxonomy" id="29760"/>
    <lineage>
        <taxon>Eukaryota</taxon>
        <taxon>Viridiplantae</taxon>
        <taxon>Streptophyta</taxon>
        <taxon>Embryophyta</taxon>
        <taxon>Tracheophyta</taxon>
        <taxon>Spermatophyta</taxon>
        <taxon>Magnoliopsida</taxon>
        <taxon>eudicotyledons</taxon>
        <taxon>Gunneridae</taxon>
        <taxon>Pentapetalae</taxon>
        <taxon>rosids</taxon>
        <taxon>Vitales</taxon>
        <taxon>Vitaceae</taxon>
        <taxon>Viteae</taxon>
        <taxon>Vitis</taxon>
    </lineage>
</organism>
<reference evidence="1 2" key="1">
    <citation type="journal article" date="2018" name="PLoS Genet.">
        <title>Population sequencing reveals clonal diversity and ancestral inbreeding in the grapevine cultivar Chardonnay.</title>
        <authorList>
            <person name="Roach M.J."/>
            <person name="Johnson D.L."/>
            <person name="Bohlmann J."/>
            <person name="van Vuuren H.J."/>
            <person name="Jones S.J."/>
            <person name="Pretorius I.S."/>
            <person name="Schmidt S.A."/>
            <person name="Borneman A.R."/>
        </authorList>
    </citation>
    <scope>NUCLEOTIDE SEQUENCE [LARGE SCALE GENOMIC DNA]</scope>
    <source>
        <strain evidence="2">cv. Chardonnay</strain>
        <tissue evidence="1">Leaf</tissue>
    </source>
</reference>
<evidence type="ECO:0000313" key="1">
    <source>
        <dbReference type="EMBL" id="RVW48941.1"/>
    </source>
</evidence>
<dbReference type="AlphaFoldDB" id="A0A438EMH0"/>
<name>A0A438EMH0_VITVI</name>
<evidence type="ECO:0000313" key="2">
    <source>
        <dbReference type="Proteomes" id="UP000288805"/>
    </source>
</evidence>
<accession>A0A438EMH0</accession>
<proteinExistence type="predicted"/>